<accession>A0AAP0MSS6</accession>
<dbReference type="Pfam" id="PF01764">
    <property type="entry name" value="Lipase_3"/>
    <property type="match status" value="1"/>
</dbReference>
<reference evidence="3 4" key="1">
    <citation type="submission" date="2024-05" db="EMBL/GenBank/DDBJ databases">
        <title>Haplotype-resolved chromosome-level genome assembly of Huyou (Citrus changshanensis).</title>
        <authorList>
            <person name="Miao C."/>
            <person name="Chen W."/>
            <person name="Wu Y."/>
            <person name="Wang L."/>
            <person name="Zhao S."/>
            <person name="Grierson D."/>
            <person name="Xu C."/>
            <person name="Chen K."/>
        </authorList>
    </citation>
    <scope>NUCLEOTIDE SEQUENCE [LARGE SCALE GENOMIC DNA]</scope>
    <source>
        <strain evidence="3">01-14</strain>
        <tissue evidence="3">Leaf</tissue>
    </source>
</reference>
<keyword evidence="4" id="KW-1185">Reference proteome</keyword>
<proteinExistence type="predicted"/>
<comment type="caution">
    <text evidence="3">The sequence shown here is derived from an EMBL/GenBank/DDBJ whole genome shotgun (WGS) entry which is preliminary data.</text>
</comment>
<dbReference type="Proteomes" id="UP001428341">
    <property type="component" value="Unassembled WGS sequence"/>
</dbReference>
<dbReference type="EMBL" id="JBCGBO010000002">
    <property type="protein sequence ID" value="KAK9221331.1"/>
    <property type="molecule type" value="Genomic_DNA"/>
</dbReference>
<feature type="domain" description="Fungal lipase-type" evidence="2">
    <location>
        <begin position="397"/>
        <end position="533"/>
    </location>
</feature>
<dbReference type="InterPro" id="IPR002921">
    <property type="entry name" value="Fungal_lipase-type"/>
</dbReference>
<dbReference type="PANTHER" id="PTHR46483">
    <property type="entry name" value="PHOSPHOLIPASE A1 PLIP2, CHLOROPLASTIC"/>
    <property type="match status" value="1"/>
</dbReference>
<dbReference type="AlphaFoldDB" id="A0AAP0MSS6"/>
<dbReference type="InterPro" id="IPR043367">
    <property type="entry name" value="PLIP1/2/3"/>
</dbReference>
<dbReference type="GO" id="GO:0008970">
    <property type="term" value="F:phospholipase A1 activity"/>
    <property type="evidence" value="ECO:0007669"/>
    <property type="project" value="InterPro"/>
</dbReference>
<name>A0AAP0MSS6_9ROSI</name>
<evidence type="ECO:0000256" key="1">
    <source>
        <dbReference type="ARBA" id="ARBA00022801"/>
    </source>
</evidence>
<sequence length="703" mass="78505">MACTTVTIPTSPVGTAAKDNFKEYNGLRRSESGNDLCKRAGMQRSYSDNNLCYSVNRNRAASKSPKLKSSSSVGLFPLQCQLSSSIIPNSVRSFLFDPETSKDMSIVDKKMNVIEDLAESNEEEMKIKKANWVERLMQIREEWVKRQQQQSVDCEEVGDEDENGFCDPDACKGGCEVDYGSENEGDEIRYDRESFSRLLAEVPLSDTKLFSQLAFLSNMAYVIPEIKANDLRRYYGLQFVTSSLEKKAEAAAIKVKLKLDSTHVPVNNQSASESDTEKHVDSELRTSSRPFVASKIAASAASYVQSRAKDLMSLGCEPQEDTGINPFEIEDQQQGDGGNSRVYKSEVAAYVAASTMTAVVAAGEKEKQEAAKDLQSLHSSPCEWFVCDDFRTYTRCFVIQGSDSLASWQANLFFEPTEFEGTDVLVHRGIYEAAKGIYEQFMPEITDHLNRHGERAKLQFTGHSLGGSLSLLVSLMLLNRGIVKPSTLRPIVTFGSPFVLCGGQKLLNYLGLDENHVHCVMMHRDIVPRAFSCSYPNHVALVLKRLSGTFRSHPCLNKNKLLYSPLGKLFILQPDEKLSPSHPLLPPGNALYALDKMKCGYSTSALRFFLNWPHPLATLSDPTAYGSDGTILRDHDSSNYLKAVHGVLRQHSRMDHTRMVFCKARKQKNMLWPLLTSPSPHSWSHEYSLQSTSYISKEVMTGV</sequence>
<gene>
    <name evidence="3" type="ORF">WN944_009757</name>
</gene>
<evidence type="ECO:0000259" key="2">
    <source>
        <dbReference type="Pfam" id="PF01764"/>
    </source>
</evidence>
<dbReference type="SUPFAM" id="SSF53474">
    <property type="entry name" value="alpha/beta-Hydrolases"/>
    <property type="match status" value="1"/>
</dbReference>
<dbReference type="PANTHER" id="PTHR46483:SF1">
    <property type="entry name" value="PHOSPHOLIPASE A1 PLIP1, CHLOROPLASTIC"/>
    <property type="match status" value="1"/>
</dbReference>
<evidence type="ECO:0000313" key="3">
    <source>
        <dbReference type="EMBL" id="KAK9221331.1"/>
    </source>
</evidence>
<dbReference type="Gene3D" id="3.40.50.1820">
    <property type="entry name" value="alpha/beta hydrolase"/>
    <property type="match status" value="1"/>
</dbReference>
<dbReference type="InterPro" id="IPR029058">
    <property type="entry name" value="AB_hydrolase_fold"/>
</dbReference>
<evidence type="ECO:0000313" key="4">
    <source>
        <dbReference type="Proteomes" id="UP001428341"/>
    </source>
</evidence>
<keyword evidence="1" id="KW-0378">Hydrolase</keyword>
<protein>
    <recommendedName>
        <fullName evidence="2">Fungal lipase-type domain-containing protein</fullName>
    </recommendedName>
</protein>
<dbReference type="GO" id="GO:0006629">
    <property type="term" value="P:lipid metabolic process"/>
    <property type="evidence" value="ECO:0007669"/>
    <property type="project" value="InterPro"/>
</dbReference>
<organism evidence="3 4">
    <name type="scientific">Citrus x changshan-huyou</name>
    <dbReference type="NCBI Taxonomy" id="2935761"/>
    <lineage>
        <taxon>Eukaryota</taxon>
        <taxon>Viridiplantae</taxon>
        <taxon>Streptophyta</taxon>
        <taxon>Embryophyta</taxon>
        <taxon>Tracheophyta</taxon>
        <taxon>Spermatophyta</taxon>
        <taxon>Magnoliopsida</taxon>
        <taxon>eudicotyledons</taxon>
        <taxon>Gunneridae</taxon>
        <taxon>Pentapetalae</taxon>
        <taxon>rosids</taxon>
        <taxon>malvids</taxon>
        <taxon>Sapindales</taxon>
        <taxon>Rutaceae</taxon>
        <taxon>Aurantioideae</taxon>
        <taxon>Citrus</taxon>
    </lineage>
</organism>
<dbReference type="CDD" id="cd00519">
    <property type="entry name" value="Lipase_3"/>
    <property type="match status" value="1"/>
</dbReference>